<feature type="domain" description="Protein kinase" evidence="2">
    <location>
        <begin position="1"/>
        <end position="342"/>
    </location>
</feature>
<dbReference type="InterPro" id="IPR050235">
    <property type="entry name" value="CK1_Ser-Thr_kinase"/>
</dbReference>
<name>A0ABR2IZX9_9EUKA</name>
<dbReference type="EMBL" id="JAPFFF010000014">
    <property type="protein sequence ID" value="KAK8871071.1"/>
    <property type="molecule type" value="Genomic_DNA"/>
</dbReference>
<dbReference type="PROSITE" id="PS50011">
    <property type="entry name" value="PROTEIN_KINASE_DOM"/>
    <property type="match status" value="1"/>
</dbReference>
<dbReference type="SUPFAM" id="SSF56112">
    <property type="entry name" value="Protein kinase-like (PK-like)"/>
    <property type="match status" value="1"/>
</dbReference>
<dbReference type="Pfam" id="PF00069">
    <property type="entry name" value="Pkinase"/>
    <property type="match status" value="1"/>
</dbReference>
<dbReference type="InterPro" id="IPR008271">
    <property type="entry name" value="Ser/Thr_kinase_AS"/>
</dbReference>
<dbReference type="PANTHER" id="PTHR11909">
    <property type="entry name" value="CASEIN KINASE-RELATED"/>
    <property type="match status" value="1"/>
</dbReference>
<dbReference type="EC" id="2.7.11.1" evidence="1"/>
<accession>A0ABR2IZX9</accession>
<evidence type="ECO:0000256" key="1">
    <source>
        <dbReference type="ARBA" id="ARBA00012513"/>
    </source>
</evidence>
<protein>
    <recommendedName>
        <fullName evidence="1">non-specific serine/threonine protein kinase</fullName>
        <ecNumber evidence="1">2.7.11.1</ecNumber>
    </recommendedName>
</protein>
<dbReference type="InterPro" id="IPR000719">
    <property type="entry name" value="Prot_kinase_dom"/>
</dbReference>
<comment type="caution">
    <text evidence="3">The sequence shown here is derived from an EMBL/GenBank/DDBJ whole genome shotgun (WGS) entry which is preliminary data.</text>
</comment>
<dbReference type="PROSITE" id="PS00108">
    <property type="entry name" value="PROTEIN_KINASE_ST"/>
    <property type="match status" value="1"/>
</dbReference>
<reference evidence="3 4" key="1">
    <citation type="submission" date="2024-04" db="EMBL/GenBank/DDBJ databases">
        <title>Tritrichomonas musculus Genome.</title>
        <authorList>
            <person name="Alves-Ferreira E."/>
            <person name="Grigg M."/>
            <person name="Lorenzi H."/>
            <person name="Galac M."/>
        </authorList>
    </citation>
    <scope>NUCLEOTIDE SEQUENCE [LARGE SCALE GENOMIC DNA]</scope>
    <source>
        <strain evidence="3 4">EAF2021</strain>
    </source>
</reference>
<dbReference type="Proteomes" id="UP001470230">
    <property type="component" value="Unassembled WGS sequence"/>
</dbReference>
<organism evidence="3 4">
    <name type="scientific">Tritrichomonas musculus</name>
    <dbReference type="NCBI Taxonomy" id="1915356"/>
    <lineage>
        <taxon>Eukaryota</taxon>
        <taxon>Metamonada</taxon>
        <taxon>Parabasalia</taxon>
        <taxon>Tritrichomonadida</taxon>
        <taxon>Tritrichomonadidae</taxon>
        <taxon>Tritrichomonas</taxon>
    </lineage>
</organism>
<evidence type="ECO:0000313" key="3">
    <source>
        <dbReference type="EMBL" id="KAK8871071.1"/>
    </source>
</evidence>
<sequence>MDVLGPALSKVIRQIRKNKANKVAQIQNNDNNNLRLSTKDKFSSNLLTSTPGYLNVSLKSEENLGSVNATSTPDISNAESNSSILISSDLSLEPKPTSNLNSLIDLKTFYAIAEETLKILEYLHTQLGIVHRDIKPSNFLLRPRSNAPLCLVDFGLAKRYIDKATNLPIPPSTKKRFTGTLRYASPNAHMGLDLAPRDDLYSWFYMMLEIRRNGKLPWGKVNDRLESLEMKQKIYVHDNCDELPERFASIYRTISGLTYDSMPDYARLFSMLESAKKTDNIDTKLRSKKKKKSRLNTNLDLNLDNLDDDDDEENVWDKLMRVIPEAMEIVPEETEQLKTEFIANESERWKRNGSVYGIESPLISAEDQYSDSDAEKKTSCPCIIF</sequence>
<evidence type="ECO:0000313" key="4">
    <source>
        <dbReference type="Proteomes" id="UP001470230"/>
    </source>
</evidence>
<keyword evidence="4" id="KW-1185">Reference proteome</keyword>
<dbReference type="SMART" id="SM00220">
    <property type="entry name" value="S_TKc"/>
    <property type="match status" value="1"/>
</dbReference>
<gene>
    <name evidence="3" type="ORF">M9Y10_008984</name>
</gene>
<evidence type="ECO:0000259" key="2">
    <source>
        <dbReference type="PROSITE" id="PS50011"/>
    </source>
</evidence>
<proteinExistence type="predicted"/>
<dbReference type="Gene3D" id="1.10.510.10">
    <property type="entry name" value="Transferase(Phosphotransferase) domain 1"/>
    <property type="match status" value="1"/>
</dbReference>
<dbReference type="InterPro" id="IPR011009">
    <property type="entry name" value="Kinase-like_dom_sf"/>
</dbReference>